<dbReference type="PANTHER" id="PTHR39624:SF2">
    <property type="entry name" value="OSMC-LIKE PROTEIN"/>
    <property type="match status" value="1"/>
</dbReference>
<dbReference type="Gene3D" id="3.30.300.20">
    <property type="match status" value="1"/>
</dbReference>
<reference evidence="1" key="1">
    <citation type="journal article" date="2014" name="Front. Microbiol.">
        <title>High frequency of phylogenetically diverse reductive dehalogenase-homologous genes in deep subseafloor sedimentary metagenomes.</title>
        <authorList>
            <person name="Kawai M."/>
            <person name="Futagami T."/>
            <person name="Toyoda A."/>
            <person name="Takaki Y."/>
            <person name="Nishi S."/>
            <person name="Hori S."/>
            <person name="Arai W."/>
            <person name="Tsubouchi T."/>
            <person name="Morono Y."/>
            <person name="Uchiyama I."/>
            <person name="Ito T."/>
            <person name="Fujiyama A."/>
            <person name="Inagaki F."/>
            <person name="Takami H."/>
        </authorList>
    </citation>
    <scope>NUCLEOTIDE SEQUENCE</scope>
    <source>
        <strain evidence="1">Expedition CK06-06</strain>
    </source>
</reference>
<evidence type="ECO:0000313" key="1">
    <source>
        <dbReference type="EMBL" id="GAF76644.1"/>
    </source>
</evidence>
<evidence type="ECO:0008006" key="2">
    <source>
        <dbReference type="Google" id="ProtNLM"/>
    </source>
</evidence>
<dbReference type="EMBL" id="BARS01003040">
    <property type="protein sequence ID" value="GAF76644.1"/>
    <property type="molecule type" value="Genomic_DNA"/>
</dbReference>
<dbReference type="InterPro" id="IPR015946">
    <property type="entry name" value="KH_dom-like_a/b"/>
</dbReference>
<name>X0S6K8_9ZZZZ</name>
<gene>
    <name evidence="1" type="ORF">S01H1_05851</name>
</gene>
<proteinExistence type="predicted"/>
<dbReference type="InterPro" id="IPR003718">
    <property type="entry name" value="OsmC/Ohr_fam"/>
</dbReference>
<dbReference type="PANTHER" id="PTHR39624">
    <property type="entry name" value="PROTEIN INVOLVED IN RIMO-MEDIATED BETA-METHYLTHIOLATION OF RIBOSOMAL PROTEIN S12 YCAO"/>
    <property type="match status" value="1"/>
</dbReference>
<dbReference type="Pfam" id="PF02566">
    <property type="entry name" value="OsmC"/>
    <property type="match status" value="1"/>
</dbReference>
<protein>
    <recommendedName>
        <fullName evidence="2">Osmotically inducible protein OsmC</fullName>
    </recommendedName>
</protein>
<dbReference type="AlphaFoldDB" id="X0S6K8"/>
<organism evidence="1">
    <name type="scientific">marine sediment metagenome</name>
    <dbReference type="NCBI Taxonomy" id="412755"/>
    <lineage>
        <taxon>unclassified sequences</taxon>
        <taxon>metagenomes</taxon>
        <taxon>ecological metagenomes</taxon>
    </lineage>
</organism>
<dbReference type="SUPFAM" id="SSF82784">
    <property type="entry name" value="OsmC-like"/>
    <property type="match status" value="1"/>
</dbReference>
<accession>X0S6K8</accession>
<dbReference type="InterPro" id="IPR036102">
    <property type="entry name" value="OsmC/Ohrsf"/>
</dbReference>
<sequence length="131" mass="14565">MDMKIIFPGGKKVDADYKGFTIKTDQPIREGGEGSAPEPFSLFIASIGTCTGVYVLSFCQKRNIPTGNISLLLKLEKNKDTHMIEKITITMHVPEDFPENYKKAIVKTASLCAVKKHLDNPPEIDINVIKK</sequence>
<comment type="caution">
    <text evidence="1">The sequence shown here is derived from an EMBL/GenBank/DDBJ whole genome shotgun (WGS) entry which is preliminary data.</text>
</comment>